<dbReference type="Proteomes" id="UP000231056">
    <property type="component" value="Unassembled WGS sequence"/>
</dbReference>
<protein>
    <recommendedName>
        <fullName evidence="8">DNA recombination protein RmuC</fullName>
    </recommendedName>
</protein>
<evidence type="ECO:0000256" key="4">
    <source>
        <dbReference type="ARBA" id="ARBA00023172"/>
    </source>
</evidence>
<proteinExistence type="inferred from homology"/>
<keyword evidence="4" id="KW-0233">DNA recombination</keyword>
<dbReference type="PANTHER" id="PTHR30563">
    <property type="entry name" value="DNA RECOMBINATION PROTEIN RMUC"/>
    <property type="match status" value="1"/>
</dbReference>
<organism evidence="6 7">
    <name type="scientific">Candidatus Roizmanbacteria bacterium CG11_big_fil_rev_8_21_14_0_20_36_8</name>
    <dbReference type="NCBI Taxonomy" id="1974856"/>
    <lineage>
        <taxon>Bacteria</taxon>
        <taxon>Candidatus Roizmaniibacteriota</taxon>
    </lineage>
</organism>
<name>A0A2M6IT28_9BACT</name>
<evidence type="ECO:0000256" key="2">
    <source>
        <dbReference type="ARBA" id="ARBA00009840"/>
    </source>
</evidence>
<evidence type="ECO:0000256" key="5">
    <source>
        <dbReference type="SAM" id="Phobius"/>
    </source>
</evidence>
<dbReference type="EMBL" id="PCVM01000104">
    <property type="protein sequence ID" value="PIQ73089.1"/>
    <property type="molecule type" value="Genomic_DNA"/>
</dbReference>
<keyword evidence="5" id="KW-0472">Membrane</keyword>
<evidence type="ECO:0008006" key="8">
    <source>
        <dbReference type="Google" id="ProtNLM"/>
    </source>
</evidence>
<keyword evidence="5" id="KW-1133">Transmembrane helix</keyword>
<sequence>MINQILPYILILISTAFILYIVRSWMLKIEKSSQVSKELMEWIKDTNKSSRHVDQKLTQNMDMFNERLDKAATVMMGVQKSIGEFSEIGRSMKQLQHFLQSPKLRGNIGEQVLKELLSQSLPKGIYALQHIFQSGERVDAVIKTTQGIIPIDSKFPLSSFRLISDAKSNIEKTQSQNAFVKDVKKHILSISSKYILVSEGTLDYALMYIPSESVYYEIINDQSLFDYASKMHVVPVSPMSFYAYLKVILISHEGARIQTRAKEIIRVIQSIRKEYEKTDEMLSVLVKHINNAYNQISSFSQKFNSFGQKLESIDSTSLEDSKMIE</sequence>
<accession>A0A2M6IT28</accession>
<evidence type="ECO:0000313" key="6">
    <source>
        <dbReference type="EMBL" id="PIQ73089.1"/>
    </source>
</evidence>
<dbReference type="InterPro" id="IPR003798">
    <property type="entry name" value="DNA_recombination_RmuC"/>
</dbReference>
<comment type="function">
    <text evidence="1">Involved in DNA recombination.</text>
</comment>
<gene>
    <name evidence="6" type="ORF">COV58_04375</name>
</gene>
<evidence type="ECO:0000256" key="1">
    <source>
        <dbReference type="ARBA" id="ARBA00003416"/>
    </source>
</evidence>
<evidence type="ECO:0000256" key="3">
    <source>
        <dbReference type="ARBA" id="ARBA00023054"/>
    </source>
</evidence>
<evidence type="ECO:0000313" key="7">
    <source>
        <dbReference type="Proteomes" id="UP000231056"/>
    </source>
</evidence>
<dbReference type="AlphaFoldDB" id="A0A2M6IT28"/>
<feature type="transmembrane region" description="Helical" evidence="5">
    <location>
        <begin position="6"/>
        <end position="22"/>
    </location>
</feature>
<comment type="similarity">
    <text evidence="2">Belongs to the RmuC family.</text>
</comment>
<keyword evidence="3" id="KW-0175">Coiled coil</keyword>
<dbReference type="GO" id="GO:0006310">
    <property type="term" value="P:DNA recombination"/>
    <property type="evidence" value="ECO:0007669"/>
    <property type="project" value="UniProtKB-KW"/>
</dbReference>
<reference evidence="6 7" key="1">
    <citation type="submission" date="2017-09" db="EMBL/GenBank/DDBJ databases">
        <title>Depth-based differentiation of microbial function through sediment-hosted aquifers and enrichment of novel symbionts in the deep terrestrial subsurface.</title>
        <authorList>
            <person name="Probst A.J."/>
            <person name="Ladd B."/>
            <person name="Jarett J.K."/>
            <person name="Geller-Mcgrath D.E."/>
            <person name="Sieber C.M."/>
            <person name="Emerson J.B."/>
            <person name="Anantharaman K."/>
            <person name="Thomas B.C."/>
            <person name="Malmstrom R."/>
            <person name="Stieglmeier M."/>
            <person name="Klingl A."/>
            <person name="Woyke T."/>
            <person name="Ryan C.M."/>
            <person name="Banfield J.F."/>
        </authorList>
    </citation>
    <scope>NUCLEOTIDE SEQUENCE [LARGE SCALE GENOMIC DNA]</scope>
    <source>
        <strain evidence="6">CG11_big_fil_rev_8_21_14_0_20_36_8</strain>
    </source>
</reference>
<dbReference type="Pfam" id="PF02646">
    <property type="entry name" value="RmuC"/>
    <property type="match status" value="1"/>
</dbReference>
<keyword evidence="5" id="KW-0812">Transmembrane</keyword>
<comment type="caution">
    <text evidence="6">The sequence shown here is derived from an EMBL/GenBank/DDBJ whole genome shotgun (WGS) entry which is preliminary data.</text>
</comment>
<dbReference type="PANTHER" id="PTHR30563:SF0">
    <property type="entry name" value="DNA RECOMBINATION PROTEIN RMUC"/>
    <property type="match status" value="1"/>
</dbReference>